<dbReference type="AlphaFoldDB" id="A0A286IBL4"/>
<comment type="similarity">
    <text evidence="1">Belongs to the LysR transcriptional regulatory family.</text>
</comment>
<dbReference type="EMBL" id="OCPC01000003">
    <property type="protein sequence ID" value="SOE17407.1"/>
    <property type="molecule type" value="Genomic_DNA"/>
</dbReference>
<dbReference type="PROSITE" id="PS50931">
    <property type="entry name" value="HTH_LYSR"/>
    <property type="match status" value="1"/>
</dbReference>
<sequence>MLPPFIHLRALAAVIEEGGVRPASKRLGIAHSAVSRSLGELELATGVAMVRRRGQGRRLELTPEGQTLGNAAIAAIAGIEAALATIARPTGRNGVVINTTSSFAARWLFPRMLASREVLAGVDVSVTVSREVAPPQSQGADLSVRLGAGPWAEAGAMILGNDLLLPVASQGYLRTLGPANNIAAMRLLHDSDPSAQWQTWARLHGPTGMDCSRGPRYDSGEVLLRAAECGEGVALARLSLTRDSLASGLLVAPFGNQSVRLPNSIWLVPNPATARRGPVDRVARWLGTALAVEGVWPVAPDAPCG</sequence>
<dbReference type="InterPro" id="IPR036390">
    <property type="entry name" value="WH_DNA-bd_sf"/>
</dbReference>
<organism evidence="6 7">
    <name type="scientific">Hoeflea halophila</name>
    <dbReference type="NCBI Taxonomy" id="714899"/>
    <lineage>
        <taxon>Bacteria</taxon>
        <taxon>Pseudomonadati</taxon>
        <taxon>Pseudomonadota</taxon>
        <taxon>Alphaproteobacteria</taxon>
        <taxon>Hyphomicrobiales</taxon>
        <taxon>Rhizobiaceae</taxon>
        <taxon>Hoeflea</taxon>
    </lineage>
</organism>
<evidence type="ECO:0000256" key="1">
    <source>
        <dbReference type="ARBA" id="ARBA00009437"/>
    </source>
</evidence>
<dbReference type="RefSeq" id="WP_097107912.1">
    <property type="nucleotide sequence ID" value="NZ_OCPC01000003.1"/>
</dbReference>
<dbReference type="InterPro" id="IPR036388">
    <property type="entry name" value="WH-like_DNA-bd_sf"/>
</dbReference>
<evidence type="ECO:0000256" key="2">
    <source>
        <dbReference type="ARBA" id="ARBA00023015"/>
    </source>
</evidence>
<dbReference type="InterPro" id="IPR058163">
    <property type="entry name" value="LysR-type_TF_proteobact-type"/>
</dbReference>
<dbReference type="Pfam" id="PF03466">
    <property type="entry name" value="LysR_substrate"/>
    <property type="match status" value="1"/>
</dbReference>
<dbReference type="Pfam" id="PF00126">
    <property type="entry name" value="HTH_1"/>
    <property type="match status" value="1"/>
</dbReference>
<keyword evidence="7" id="KW-1185">Reference proteome</keyword>
<dbReference type="InterPro" id="IPR000847">
    <property type="entry name" value="LysR_HTH_N"/>
</dbReference>
<name>A0A286IBL4_9HYPH</name>
<proteinExistence type="inferred from homology"/>
<dbReference type="Proteomes" id="UP000219465">
    <property type="component" value="Unassembled WGS sequence"/>
</dbReference>
<gene>
    <name evidence="6" type="ORF">SAMN05877838_2306</name>
</gene>
<reference evidence="7" key="1">
    <citation type="submission" date="2017-08" db="EMBL/GenBank/DDBJ databases">
        <authorList>
            <person name="Varghese N."/>
            <person name="Submissions S."/>
        </authorList>
    </citation>
    <scope>NUCLEOTIDE SEQUENCE [LARGE SCALE GENOMIC DNA]</scope>
    <source>
        <strain evidence="7">KCTC 23107</strain>
    </source>
</reference>
<protein>
    <submittedName>
        <fullName evidence="6">LysR family transcriptional regulator</fullName>
    </submittedName>
</protein>
<dbReference type="SUPFAM" id="SSF53850">
    <property type="entry name" value="Periplasmic binding protein-like II"/>
    <property type="match status" value="1"/>
</dbReference>
<keyword evidence="2" id="KW-0805">Transcription regulation</keyword>
<dbReference type="GO" id="GO:0006351">
    <property type="term" value="P:DNA-templated transcription"/>
    <property type="evidence" value="ECO:0007669"/>
    <property type="project" value="TreeGrafter"/>
</dbReference>
<keyword evidence="4" id="KW-0804">Transcription</keyword>
<dbReference type="Gene3D" id="3.40.190.10">
    <property type="entry name" value="Periplasmic binding protein-like II"/>
    <property type="match status" value="2"/>
</dbReference>
<evidence type="ECO:0000259" key="5">
    <source>
        <dbReference type="PROSITE" id="PS50931"/>
    </source>
</evidence>
<dbReference type="PANTHER" id="PTHR30537:SF74">
    <property type="entry name" value="HTH-TYPE TRANSCRIPTIONAL REGULATOR TRPI"/>
    <property type="match status" value="1"/>
</dbReference>
<dbReference type="InterPro" id="IPR005119">
    <property type="entry name" value="LysR_subst-bd"/>
</dbReference>
<evidence type="ECO:0000313" key="7">
    <source>
        <dbReference type="Proteomes" id="UP000219465"/>
    </source>
</evidence>
<feature type="domain" description="HTH lysR-type" evidence="5">
    <location>
        <begin position="3"/>
        <end position="62"/>
    </location>
</feature>
<dbReference type="PANTHER" id="PTHR30537">
    <property type="entry name" value="HTH-TYPE TRANSCRIPTIONAL REGULATOR"/>
    <property type="match status" value="1"/>
</dbReference>
<accession>A0A286IBL4</accession>
<evidence type="ECO:0000313" key="6">
    <source>
        <dbReference type="EMBL" id="SOE17407.1"/>
    </source>
</evidence>
<evidence type="ECO:0000256" key="3">
    <source>
        <dbReference type="ARBA" id="ARBA00023125"/>
    </source>
</evidence>
<dbReference type="GO" id="GO:0003700">
    <property type="term" value="F:DNA-binding transcription factor activity"/>
    <property type="evidence" value="ECO:0007669"/>
    <property type="project" value="InterPro"/>
</dbReference>
<dbReference type="OrthoDB" id="9793571at2"/>
<dbReference type="SUPFAM" id="SSF46785">
    <property type="entry name" value="Winged helix' DNA-binding domain"/>
    <property type="match status" value="1"/>
</dbReference>
<dbReference type="Gene3D" id="1.10.10.10">
    <property type="entry name" value="Winged helix-like DNA-binding domain superfamily/Winged helix DNA-binding domain"/>
    <property type="match status" value="1"/>
</dbReference>
<keyword evidence="3" id="KW-0238">DNA-binding</keyword>
<dbReference type="GO" id="GO:0043565">
    <property type="term" value="F:sequence-specific DNA binding"/>
    <property type="evidence" value="ECO:0007669"/>
    <property type="project" value="TreeGrafter"/>
</dbReference>
<evidence type="ECO:0000256" key="4">
    <source>
        <dbReference type="ARBA" id="ARBA00023163"/>
    </source>
</evidence>